<dbReference type="EMBL" id="CAMAPE010000014">
    <property type="protein sequence ID" value="CAH9081230.1"/>
    <property type="molecule type" value="Genomic_DNA"/>
</dbReference>
<dbReference type="AlphaFoldDB" id="A0A9P1E653"/>
<name>A0A9P1E653_CUSEU</name>
<reference evidence="2" key="1">
    <citation type="submission" date="2022-07" db="EMBL/GenBank/DDBJ databases">
        <authorList>
            <person name="Macas J."/>
            <person name="Novak P."/>
            <person name="Neumann P."/>
        </authorList>
    </citation>
    <scope>NUCLEOTIDE SEQUENCE</scope>
</reference>
<protein>
    <submittedName>
        <fullName evidence="2">Uncharacterized protein</fullName>
    </submittedName>
</protein>
<evidence type="ECO:0000313" key="2">
    <source>
        <dbReference type="EMBL" id="CAH9081230.1"/>
    </source>
</evidence>
<dbReference type="OrthoDB" id="1252236at2759"/>
<evidence type="ECO:0000313" key="3">
    <source>
        <dbReference type="Proteomes" id="UP001152484"/>
    </source>
</evidence>
<gene>
    <name evidence="2" type="ORF">CEURO_LOCUS7822</name>
</gene>
<feature type="region of interest" description="Disordered" evidence="1">
    <location>
        <begin position="31"/>
        <end position="50"/>
    </location>
</feature>
<evidence type="ECO:0000256" key="1">
    <source>
        <dbReference type="SAM" id="MobiDB-lite"/>
    </source>
</evidence>
<comment type="caution">
    <text evidence="2">The sequence shown here is derived from an EMBL/GenBank/DDBJ whole genome shotgun (WGS) entry which is preliminary data.</text>
</comment>
<keyword evidence="3" id="KW-1185">Reference proteome</keyword>
<organism evidence="2 3">
    <name type="scientific">Cuscuta europaea</name>
    <name type="common">European dodder</name>
    <dbReference type="NCBI Taxonomy" id="41803"/>
    <lineage>
        <taxon>Eukaryota</taxon>
        <taxon>Viridiplantae</taxon>
        <taxon>Streptophyta</taxon>
        <taxon>Embryophyta</taxon>
        <taxon>Tracheophyta</taxon>
        <taxon>Spermatophyta</taxon>
        <taxon>Magnoliopsida</taxon>
        <taxon>eudicotyledons</taxon>
        <taxon>Gunneridae</taxon>
        <taxon>Pentapetalae</taxon>
        <taxon>asterids</taxon>
        <taxon>lamiids</taxon>
        <taxon>Solanales</taxon>
        <taxon>Convolvulaceae</taxon>
        <taxon>Cuscuteae</taxon>
        <taxon>Cuscuta</taxon>
        <taxon>Cuscuta subgen. Cuscuta</taxon>
    </lineage>
</organism>
<dbReference type="Proteomes" id="UP001152484">
    <property type="component" value="Unassembled WGS sequence"/>
</dbReference>
<accession>A0A9P1E653</accession>
<proteinExistence type="predicted"/>
<sequence length="160" mass="18154">MPGLKMPSRDGSRTTLGKRFWNIENPMQLLKNTANRGRRKGTAQTQRRPNGMASVLPHLTIKIGEKWKKKVSKYILLTTCLTPKSGPPPPRIAEITRNHEELMAEKVAEVPYGMIASLRNSQRGHKFESNLTSRMLTVAFQKKKLNLSLIRHLLVSMLVL</sequence>